<dbReference type="GO" id="GO:0051539">
    <property type="term" value="F:4 iron, 4 sulfur cluster binding"/>
    <property type="evidence" value="ECO:0007669"/>
    <property type="project" value="UniProtKB-KW"/>
</dbReference>
<evidence type="ECO:0000256" key="4">
    <source>
        <dbReference type="ARBA" id="ARBA00022485"/>
    </source>
</evidence>
<dbReference type="SUPFAM" id="SSF56770">
    <property type="entry name" value="HydA/Nqo6-like"/>
    <property type="match status" value="1"/>
</dbReference>
<keyword evidence="3 13" id="KW-1003">Cell membrane</keyword>
<evidence type="ECO:0000256" key="12">
    <source>
        <dbReference type="ARBA" id="ARBA00023136"/>
    </source>
</evidence>
<keyword evidence="8 13" id="KW-0408">Iron</keyword>
<comment type="catalytic activity">
    <reaction evidence="13">
        <text>a quinone + NADH + 5 H(+)(in) = a quinol + NAD(+) + 4 H(+)(out)</text>
        <dbReference type="Rhea" id="RHEA:57888"/>
        <dbReference type="ChEBI" id="CHEBI:15378"/>
        <dbReference type="ChEBI" id="CHEBI:24646"/>
        <dbReference type="ChEBI" id="CHEBI:57540"/>
        <dbReference type="ChEBI" id="CHEBI:57945"/>
        <dbReference type="ChEBI" id="CHEBI:132124"/>
    </reaction>
</comment>
<protein>
    <recommendedName>
        <fullName evidence="13">NADH-quinone oxidoreductase subunit B</fullName>
        <ecNumber evidence="13">7.1.1.-</ecNumber>
    </recommendedName>
    <alternativeName>
        <fullName evidence="13">NADH dehydrogenase I subunit B</fullName>
    </alternativeName>
    <alternativeName>
        <fullName evidence="13">NDH-1 subunit B</fullName>
    </alternativeName>
</protein>
<dbReference type="EC" id="7.1.1.-" evidence="13"/>
<keyword evidence="10 13" id="KW-0520">NAD</keyword>
<dbReference type="InterPro" id="IPR006138">
    <property type="entry name" value="NADH_UQ_OxRdtase_20Kd_su"/>
</dbReference>
<dbReference type="PANTHER" id="PTHR11995">
    <property type="entry name" value="NADH DEHYDROGENASE"/>
    <property type="match status" value="1"/>
</dbReference>
<evidence type="ECO:0000256" key="15">
    <source>
        <dbReference type="SAM" id="MobiDB-lite"/>
    </source>
</evidence>
<comment type="subcellular location">
    <subcellularLocation>
        <location evidence="13">Cell membrane</location>
        <topology evidence="13">Peripheral membrane protein</topology>
        <orientation evidence="13">Cytoplasmic side</orientation>
    </subcellularLocation>
</comment>
<dbReference type="HAMAP" id="MF_01356">
    <property type="entry name" value="NDH1_NuoB"/>
    <property type="match status" value="1"/>
</dbReference>
<dbReference type="GO" id="GO:0009060">
    <property type="term" value="P:aerobic respiration"/>
    <property type="evidence" value="ECO:0007669"/>
    <property type="project" value="TreeGrafter"/>
</dbReference>
<evidence type="ECO:0000256" key="2">
    <source>
        <dbReference type="ARBA" id="ARBA00022448"/>
    </source>
</evidence>
<sequence>MASLPPDFQQLKQDQLRPFLHDEINVPDELEANVLITTVDKIYNWSRRSSMWPLLFGLACCAIEMIATAASRYDLSRFGMEVMRPSPRQSDLMIVSGTVTKKMVPAIVRIYNQMAEPRYVVSMGACATGGGPFKEGYNVVSGIDKYIPVDVYVPGCPPTPEALIYGLMKMHEKVDRQSVVSVPWYQKDSSQFVPVPRLGPDVFDPRQVELIKDTTLKAASNGAAAASNGAGGGAAEARGPVQLSEKAIARMEEAKRRWRAKQG</sequence>
<dbReference type="GO" id="GO:0015990">
    <property type="term" value="P:electron transport coupled proton transport"/>
    <property type="evidence" value="ECO:0007669"/>
    <property type="project" value="TreeGrafter"/>
</dbReference>
<name>A0A6B1G3U6_9CHLR</name>
<comment type="function">
    <text evidence="13">NDH-1 shuttles electrons from NADH, via FMN and iron-sulfur (Fe-S) centers, to quinones in the respiratory chain. The immediate electron acceptor for the enzyme in this species is believed to be ubiquinone. Couples the redox reaction to proton translocation (for every two electrons transferred, four hydrogen ions are translocated across the cytoplasmic membrane), and thus conserves the redox energy in a proton gradient.</text>
</comment>
<dbReference type="InterPro" id="IPR006137">
    <property type="entry name" value="NADH_UbQ_OxRdtase-like_20kDa"/>
</dbReference>
<keyword evidence="7 13" id="KW-1278">Translocase</keyword>
<feature type="domain" description="NADH:ubiquinone oxidoreductase-like 20kDa subunit" evidence="16">
    <location>
        <begin position="60"/>
        <end position="169"/>
    </location>
</feature>
<dbReference type="PANTHER" id="PTHR11995:SF33">
    <property type="entry name" value="NADH-QUINONE OXIDOREDUCTASE SUBUNIT B 2"/>
    <property type="match status" value="1"/>
</dbReference>
<dbReference type="Gene3D" id="3.40.50.12280">
    <property type="match status" value="1"/>
</dbReference>
<evidence type="ECO:0000256" key="10">
    <source>
        <dbReference type="ARBA" id="ARBA00023027"/>
    </source>
</evidence>
<dbReference type="GO" id="GO:0050136">
    <property type="term" value="F:NADH dehydrogenase (quinone) (non-electrogenic) activity"/>
    <property type="evidence" value="ECO:0007669"/>
    <property type="project" value="UniProtKB-UniRule"/>
</dbReference>
<dbReference type="GO" id="GO:0045271">
    <property type="term" value="C:respiratory chain complex I"/>
    <property type="evidence" value="ECO:0007669"/>
    <property type="project" value="TreeGrafter"/>
</dbReference>
<evidence type="ECO:0000256" key="1">
    <source>
        <dbReference type="ARBA" id="ARBA00009173"/>
    </source>
</evidence>
<gene>
    <name evidence="13" type="primary">nuoB</name>
    <name evidence="17" type="ORF">F4148_15460</name>
</gene>
<dbReference type="EMBL" id="VYDA01000543">
    <property type="protein sequence ID" value="MYH63087.1"/>
    <property type="molecule type" value="Genomic_DNA"/>
</dbReference>
<dbReference type="GO" id="GO:0005506">
    <property type="term" value="F:iron ion binding"/>
    <property type="evidence" value="ECO:0007669"/>
    <property type="project" value="UniProtKB-UniRule"/>
</dbReference>
<comment type="similarity">
    <text evidence="1 13 14">Belongs to the complex I 20 kDa subunit family.</text>
</comment>
<keyword evidence="6 13" id="KW-0479">Metal-binding</keyword>
<evidence type="ECO:0000256" key="9">
    <source>
        <dbReference type="ARBA" id="ARBA00023014"/>
    </source>
</evidence>
<dbReference type="NCBIfam" id="TIGR01957">
    <property type="entry name" value="nuoB_fam"/>
    <property type="match status" value="1"/>
</dbReference>
<organism evidence="17">
    <name type="scientific">Caldilineaceae bacterium SB0675_bin_29</name>
    <dbReference type="NCBI Taxonomy" id="2605266"/>
    <lineage>
        <taxon>Bacteria</taxon>
        <taxon>Bacillati</taxon>
        <taxon>Chloroflexota</taxon>
        <taxon>Caldilineae</taxon>
        <taxon>Caldilineales</taxon>
        <taxon>Caldilineaceae</taxon>
    </lineage>
</organism>
<dbReference type="GO" id="GO:0008137">
    <property type="term" value="F:NADH dehydrogenase (ubiquinone) activity"/>
    <property type="evidence" value="ECO:0007669"/>
    <property type="project" value="InterPro"/>
</dbReference>
<evidence type="ECO:0000256" key="7">
    <source>
        <dbReference type="ARBA" id="ARBA00022967"/>
    </source>
</evidence>
<dbReference type="Pfam" id="PF01058">
    <property type="entry name" value="Oxidored_q6"/>
    <property type="match status" value="1"/>
</dbReference>
<keyword evidence="2 13" id="KW-0813">Transport</keyword>
<comment type="cofactor">
    <cofactor evidence="13">
        <name>[4Fe-4S] cluster</name>
        <dbReference type="ChEBI" id="CHEBI:49883"/>
    </cofactor>
    <text evidence="13">Binds 1 [4Fe-4S] cluster.</text>
</comment>
<evidence type="ECO:0000256" key="11">
    <source>
        <dbReference type="ARBA" id="ARBA00023075"/>
    </source>
</evidence>
<comment type="caution">
    <text evidence="17">The sequence shown here is derived from an EMBL/GenBank/DDBJ whole genome shotgun (WGS) entry which is preliminary data.</text>
</comment>
<keyword evidence="5 13" id="KW-0874">Quinone</keyword>
<dbReference type="FunFam" id="3.40.50.12280:FF:000002">
    <property type="entry name" value="NADH-quinone oxidoreductase subunit B"/>
    <property type="match status" value="1"/>
</dbReference>
<keyword evidence="9 13" id="KW-0411">Iron-sulfur</keyword>
<proteinExistence type="inferred from homology"/>
<evidence type="ECO:0000256" key="3">
    <source>
        <dbReference type="ARBA" id="ARBA00022475"/>
    </source>
</evidence>
<reference evidence="17" key="1">
    <citation type="submission" date="2019-09" db="EMBL/GenBank/DDBJ databases">
        <title>Characterisation of the sponge microbiome using genome-centric metagenomics.</title>
        <authorList>
            <person name="Engelberts J.P."/>
            <person name="Robbins S.J."/>
            <person name="De Goeij J.M."/>
            <person name="Aranda M."/>
            <person name="Bell S.C."/>
            <person name="Webster N.S."/>
        </authorList>
    </citation>
    <scope>NUCLEOTIDE SEQUENCE</scope>
    <source>
        <strain evidence="17">SB0675_bin_29</strain>
    </source>
</reference>
<evidence type="ECO:0000256" key="8">
    <source>
        <dbReference type="ARBA" id="ARBA00023004"/>
    </source>
</evidence>
<comment type="subunit">
    <text evidence="13">NDH-1 is composed of 14 different subunits. Subunits NuoB, C, D, E, F, and G constitute the peripheral sector of the complex.</text>
</comment>
<evidence type="ECO:0000256" key="6">
    <source>
        <dbReference type="ARBA" id="ARBA00022723"/>
    </source>
</evidence>
<dbReference type="AlphaFoldDB" id="A0A6B1G3U6"/>
<accession>A0A6B1G3U6</accession>
<feature type="binding site" evidence="13">
    <location>
        <position position="126"/>
    </location>
    <ligand>
        <name>[4Fe-4S] cluster</name>
        <dbReference type="ChEBI" id="CHEBI:49883"/>
    </ligand>
</feature>
<keyword evidence="4 13" id="KW-0004">4Fe-4S</keyword>
<dbReference type="GO" id="GO:0005886">
    <property type="term" value="C:plasma membrane"/>
    <property type="evidence" value="ECO:0007669"/>
    <property type="project" value="UniProtKB-SubCell"/>
</dbReference>
<feature type="binding site" evidence="13">
    <location>
        <position position="156"/>
    </location>
    <ligand>
        <name>[4Fe-4S] cluster</name>
        <dbReference type="ChEBI" id="CHEBI:49883"/>
    </ligand>
</feature>
<evidence type="ECO:0000259" key="16">
    <source>
        <dbReference type="Pfam" id="PF01058"/>
    </source>
</evidence>
<feature type="region of interest" description="Disordered" evidence="15">
    <location>
        <begin position="221"/>
        <end position="241"/>
    </location>
</feature>
<evidence type="ECO:0000256" key="13">
    <source>
        <dbReference type="HAMAP-Rule" id="MF_01356"/>
    </source>
</evidence>
<evidence type="ECO:0000313" key="17">
    <source>
        <dbReference type="EMBL" id="MYH63087.1"/>
    </source>
</evidence>
<evidence type="ECO:0000256" key="14">
    <source>
        <dbReference type="RuleBase" id="RU004464"/>
    </source>
</evidence>
<keyword evidence="11 13" id="KW-0830">Ubiquinone</keyword>
<dbReference type="GO" id="GO:0048038">
    <property type="term" value="F:quinone binding"/>
    <property type="evidence" value="ECO:0007669"/>
    <property type="project" value="UniProtKB-KW"/>
</dbReference>
<evidence type="ECO:0000256" key="5">
    <source>
        <dbReference type="ARBA" id="ARBA00022719"/>
    </source>
</evidence>
<dbReference type="NCBIfam" id="NF005012">
    <property type="entry name" value="PRK06411.1"/>
    <property type="match status" value="1"/>
</dbReference>
<feature type="binding site" evidence="13">
    <location>
        <position position="60"/>
    </location>
    <ligand>
        <name>[4Fe-4S] cluster</name>
        <dbReference type="ChEBI" id="CHEBI:49883"/>
    </ligand>
</feature>
<keyword evidence="12 13" id="KW-0472">Membrane</keyword>
<feature type="binding site" evidence="13">
    <location>
        <position position="61"/>
    </location>
    <ligand>
        <name>[4Fe-4S] cluster</name>
        <dbReference type="ChEBI" id="CHEBI:49883"/>
    </ligand>
</feature>